<accession>A0ABV4TRK0</accession>
<sequence length="223" mass="23734">MIGALLFDAEGVVIDTEPLWDRGQAEFLRRRGLPYDRARLKPLLAGRSLQESTEALKRELGLRGDTGKLARERADLVRRAFAEEADFVPGFRAFFDATGNGFPTALATGLAPDLLALVDERLGLSALFGGHLYTVADTGRGKPHPDLFLHAAARLGAAVPHCLVLEDAPHGVAAARAAGMWCIGLTTTHPAAHLREADRVVAGYEGLAGVLGDLGVCLPREAP</sequence>
<dbReference type="NCBIfam" id="TIGR01509">
    <property type="entry name" value="HAD-SF-IA-v3"/>
    <property type="match status" value="1"/>
</dbReference>
<evidence type="ECO:0000313" key="1">
    <source>
        <dbReference type="EMBL" id="MFA9459946.1"/>
    </source>
</evidence>
<dbReference type="InterPro" id="IPR036412">
    <property type="entry name" value="HAD-like_sf"/>
</dbReference>
<comment type="caution">
    <text evidence="1">The sequence shown here is derived from an EMBL/GenBank/DDBJ whole genome shotgun (WGS) entry which is preliminary data.</text>
</comment>
<organism evidence="1 2">
    <name type="scientific">Thiohalorhabdus methylotrophus</name>
    <dbReference type="NCBI Taxonomy" id="3242694"/>
    <lineage>
        <taxon>Bacteria</taxon>
        <taxon>Pseudomonadati</taxon>
        <taxon>Pseudomonadota</taxon>
        <taxon>Gammaproteobacteria</taxon>
        <taxon>Thiohalorhabdales</taxon>
        <taxon>Thiohalorhabdaceae</taxon>
        <taxon>Thiohalorhabdus</taxon>
    </lineage>
</organism>
<dbReference type="EMBL" id="JBGUAW010000002">
    <property type="protein sequence ID" value="MFA9459946.1"/>
    <property type="molecule type" value="Genomic_DNA"/>
</dbReference>
<dbReference type="Gene3D" id="3.40.50.1000">
    <property type="entry name" value="HAD superfamily/HAD-like"/>
    <property type="match status" value="1"/>
</dbReference>
<keyword evidence="1" id="KW-0378">Hydrolase</keyword>
<proteinExistence type="predicted"/>
<reference evidence="1 2" key="1">
    <citation type="submission" date="2024-08" db="EMBL/GenBank/DDBJ databases">
        <title>Whole-genome sequencing of halo(alkali)philic microorganisms from hypersaline lakes.</title>
        <authorList>
            <person name="Sorokin D.Y."/>
            <person name="Merkel A.Y."/>
            <person name="Messina E."/>
            <person name="Yakimov M."/>
        </authorList>
    </citation>
    <scope>NUCLEOTIDE SEQUENCE [LARGE SCALE GENOMIC DNA]</scope>
    <source>
        <strain evidence="1 2">Cl-TMA</strain>
    </source>
</reference>
<gene>
    <name evidence="1" type="ORF">ACERLL_03810</name>
</gene>
<protein>
    <submittedName>
        <fullName evidence="1">HAD family hydrolase</fullName>
    </submittedName>
</protein>
<dbReference type="RefSeq" id="WP_373654727.1">
    <property type="nucleotide sequence ID" value="NZ_JBGUAW010000002.1"/>
</dbReference>
<dbReference type="SFLD" id="SFLDS00003">
    <property type="entry name" value="Haloacid_Dehalogenase"/>
    <property type="match status" value="1"/>
</dbReference>
<dbReference type="PANTHER" id="PTHR18901">
    <property type="entry name" value="2-DEOXYGLUCOSE-6-PHOSPHATE PHOSPHATASE 2"/>
    <property type="match status" value="1"/>
</dbReference>
<dbReference type="GO" id="GO:0016787">
    <property type="term" value="F:hydrolase activity"/>
    <property type="evidence" value="ECO:0007669"/>
    <property type="project" value="UniProtKB-KW"/>
</dbReference>
<dbReference type="InterPro" id="IPR006439">
    <property type="entry name" value="HAD-SF_hydro_IA"/>
</dbReference>
<dbReference type="InterPro" id="IPR023198">
    <property type="entry name" value="PGP-like_dom2"/>
</dbReference>
<keyword evidence="2" id="KW-1185">Reference proteome</keyword>
<dbReference type="SFLD" id="SFLDG01129">
    <property type="entry name" value="C1.5:_HAD__Beta-PGM__Phosphata"/>
    <property type="match status" value="1"/>
</dbReference>
<dbReference type="Proteomes" id="UP001575181">
    <property type="component" value="Unassembled WGS sequence"/>
</dbReference>
<evidence type="ECO:0000313" key="2">
    <source>
        <dbReference type="Proteomes" id="UP001575181"/>
    </source>
</evidence>
<dbReference type="Gene3D" id="1.10.150.240">
    <property type="entry name" value="Putative phosphatase, domain 2"/>
    <property type="match status" value="1"/>
</dbReference>
<dbReference type="InterPro" id="IPR023214">
    <property type="entry name" value="HAD_sf"/>
</dbReference>
<dbReference type="Pfam" id="PF00702">
    <property type="entry name" value="Hydrolase"/>
    <property type="match status" value="1"/>
</dbReference>
<dbReference type="SUPFAM" id="SSF56784">
    <property type="entry name" value="HAD-like"/>
    <property type="match status" value="1"/>
</dbReference>
<dbReference type="PANTHER" id="PTHR18901:SF38">
    <property type="entry name" value="PSEUDOURIDINE-5'-PHOSPHATASE"/>
    <property type="match status" value="1"/>
</dbReference>
<name>A0ABV4TRK0_9GAMM</name>